<evidence type="ECO:0000313" key="10">
    <source>
        <dbReference type="Proteomes" id="UP000805085"/>
    </source>
</evidence>
<sequence length="485" mass="55042">MKKIIGLLLILCAYTSVSAQKEKPNVLIFYVDDLRAELGCYGSTTAITPNIDKLASEGVLFNKAYTQQAICAPSRMSTLTGLRPETLGIYSIFTPLRKVHKDVVTMPQLFKENGYQTISIGKVYHHTMDDKTSWTTHFPKEKNSYVKPENIALMERLKAEGVKPLKGPAFEDADVEDEAYKDGRVAKNAIETLNKIKDEKFLMFVGLSKPHLPFNAPKQYWDLYDKSDFEIPSKEKPAGMYRLALSNWGELKSYYGIPKNGELDDDLTRTLIHGYHASVSFIDAQVGKVMQTLEDLDLRKNTVVIFMSDHGYKIGEYGAWCKHSNLEIDVRVPLIISRETGYKNRKFGVTSNALVENVDIFSTLVELCNLKGPVSDGKSLLPIIDFPSLEWDQFATSVYPRGTKIMGCTVTDGNWRYTEWRNSKTHEVFTSELYEHKNSLLSFKNLSGVPEYASVEKRMKTFIETQFPRNSAPFLQNDIPREKGQ</sequence>
<dbReference type="CDD" id="cd16030">
    <property type="entry name" value="iduronate-2-sulfatase"/>
    <property type="match status" value="1"/>
</dbReference>
<dbReference type="InterPro" id="IPR035874">
    <property type="entry name" value="IDS"/>
</dbReference>
<keyword evidence="5" id="KW-0378">Hydrolase</keyword>
<dbReference type="RefSeq" id="WP_173300684.1">
    <property type="nucleotide sequence ID" value="NZ_JABRWQ010000003.1"/>
</dbReference>
<dbReference type="InterPro" id="IPR017850">
    <property type="entry name" value="Alkaline_phosphatase_core_sf"/>
</dbReference>
<dbReference type="PANTHER" id="PTHR45953:SF1">
    <property type="entry name" value="IDURONATE 2-SULFATASE"/>
    <property type="match status" value="1"/>
</dbReference>
<evidence type="ECO:0000259" key="8">
    <source>
        <dbReference type="Pfam" id="PF00884"/>
    </source>
</evidence>
<dbReference type="Proteomes" id="UP000805085">
    <property type="component" value="Unassembled WGS sequence"/>
</dbReference>
<protein>
    <submittedName>
        <fullName evidence="9">Sulfatase</fullName>
    </submittedName>
</protein>
<reference evidence="9 10" key="1">
    <citation type="journal article" date="2015" name="Int. J. Syst. Evol. Microbiol.">
        <title>Winogradskyella litoriviva sp. nov., isolated from coastal seawater.</title>
        <authorList>
            <person name="Nedashkovskaya O.I."/>
            <person name="Kukhlevskiy A.D."/>
            <person name="Zhukova N.V."/>
            <person name="Kim S.J."/>
            <person name="Rhee S.K."/>
            <person name="Mikhailov V.V."/>
        </authorList>
    </citation>
    <scope>NUCLEOTIDE SEQUENCE [LARGE SCALE GENOMIC DNA]</scope>
    <source>
        <strain evidence="9 10">KMM6491</strain>
    </source>
</reference>
<comment type="similarity">
    <text evidence="2">Belongs to the sulfatase family.</text>
</comment>
<feature type="chain" id="PRO_5046679035" evidence="7">
    <location>
        <begin position="20"/>
        <end position="485"/>
    </location>
</feature>
<keyword evidence="10" id="KW-1185">Reference proteome</keyword>
<evidence type="ECO:0000256" key="7">
    <source>
        <dbReference type="SAM" id="SignalP"/>
    </source>
</evidence>
<dbReference type="PANTHER" id="PTHR45953">
    <property type="entry name" value="IDURONATE 2-SULFATASE"/>
    <property type="match status" value="1"/>
</dbReference>
<evidence type="ECO:0000256" key="5">
    <source>
        <dbReference type="ARBA" id="ARBA00022801"/>
    </source>
</evidence>
<dbReference type="InterPro" id="IPR024607">
    <property type="entry name" value="Sulfatase_CS"/>
</dbReference>
<dbReference type="EMBL" id="JABRWQ010000003">
    <property type="protein sequence ID" value="NRD23043.1"/>
    <property type="molecule type" value="Genomic_DNA"/>
</dbReference>
<keyword evidence="4 7" id="KW-0732">Signal</keyword>
<dbReference type="InterPro" id="IPR000917">
    <property type="entry name" value="Sulfatase_N"/>
</dbReference>
<evidence type="ECO:0000256" key="1">
    <source>
        <dbReference type="ARBA" id="ARBA00001913"/>
    </source>
</evidence>
<evidence type="ECO:0000313" key="9">
    <source>
        <dbReference type="EMBL" id="NRD23043.1"/>
    </source>
</evidence>
<name>A0ABX2E3N2_9FLAO</name>
<dbReference type="Pfam" id="PF00884">
    <property type="entry name" value="Sulfatase"/>
    <property type="match status" value="1"/>
</dbReference>
<dbReference type="PROSITE" id="PS00149">
    <property type="entry name" value="SULFATASE_2"/>
    <property type="match status" value="1"/>
</dbReference>
<feature type="domain" description="Sulfatase N-terminal" evidence="8">
    <location>
        <begin position="24"/>
        <end position="368"/>
    </location>
</feature>
<evidence type="ECO:0000256" key="3">
    <source>
        <dbReference type="ARBA" id="ARBA00022723"/>
    </source>
</evidence>
<keyword evidence="3" id="KW-0479">Metal-binding</keyword>
<dbReference type="Gene3D" id="3.40.720.10">
    <property type="entry name" value="Alkaline Phosphatase, subunit A"/>
    <property type="match status" value="1"/>
</dbReference>
<evidence type="ECO:0000256" key="4">
    <source>
        <dbReference type="ARBA" id="ARBA00022729"/>
    </source>
</evidence>
<comment type="caution">
    <text evidence="9">The sequence shown here is derived from an EMBL/GenBank/DDBJ whole genome shotgun (WGS) entry which is preliminary data.</text>
</comment>
<organism evidence="9 10">
    <name type="scientific">Winogradskyella litoriviva</name>
    <dbReference type="NCBI Taxonomy" id="1220182"/>
    <lineage>
        <taxon>Bacteria</taxon>
        <taxon>Pseudomonadati</taxon>
        <taxon>Bacteroidota</taxon>
        <taxon>Flavobacteriia</taxon>
        <taxon>Flavobacteriales</taxon>
        <taxon>Flavobacteriaceae</taxon>
        <taxon>Winogradskyella</taxon>
    </lineage>
</organism>
<accession>A0ABX2E3N2</accession>
<evidence type="ECO:0000256" key="2">
    <source>
        <dbReference type="ARBA" id="ARBA00008779"/>
    </source>
</evidence>
<gene>
    <name evidence="9" type="ORF">HNV10_07310</name>
</gene>
<proteinExistence type="inferred from homology"/>
<keyword evidence="6" id="KW-0106">Calcium</keyword>
<comment type="cofactor">
    <cofactor evidence="1">
        <name>Ca(2+)</name>
        <dbReference type="ChEBI" id="CHEBI:29108"/>
    </cofactor>
</comment>
<feature type="signal peptide" evidence="7">
    <location>
        <begin position="1"/>
        <end position="19"/>
    </location>
</feature>
<dbReference type="SUPFAM" id="SSF53649">
    <property type="entry name" value="Alkaline phosphatase-like"/>
    <property type="match status" value="1"/>
</dbReference>
<evidence type="ECO:0000256" key="6">
    <source>
        <dbReference type="ARBA" id="ARBA00022837"/>
    </source>
</evidence>